<dbReference type="SUPFAM" id="SSF103637">
    <property type="entry name" value="CCHHC domain"/>
    <property type="match status" value="3"/>
</dbReference>
<comment type="similarity">
    <text evidence="2">Belongs to the MYT1 family.</text>
</comment>
<evidence type="ECO:0000256" key="6">
    <source>
        <dbReference type="ARBA" id="ARBA00022833"/>
    </source>
</evidence>
<proteinExistence type="inferred from homology"/>
<dbReference type="Gene3D" id="4.10.320.30">
    <property type="match status" value="3"/>
</dbReference>
<evidence type="ECO:0008006" key="13">
    <source>
        <dbReference type="Google" id="ProtNLM"/>
    </source>
</evidence>
<keyword evidence="8" id="KW-0804">Transcription</keyword>
<keyword evidence="9" id="KW-0539">Nucleus</keyword>
<dbReference type="PANTHER" id="PTHR10816:SF15">
    <property type="entry name" value="MYELIN TRANSCRIPTION FACTOR 1-LIKE PROTEIN"/>
    <property type="match status" value="1"/>
</dbReference>
<evidence type="ECO:0000256" key="4">
    <source>
        <dbReference type="ARBA" id="ARBA00022737"/>
    </source>
</evidence>
<evidence type="ECO:0000256" key="3">
    <source>
        <dbReference type="ARBA" id="ARBA00022723"/>
    </source>
</evidence>
<dbReference type="Pfam" id="PF01530">
    <property type="entry name" value="zf-C2HC"/>
    <property type="match status" value="3"/>
</dbReference>
<feature type="compositionally biased region" description="Basic and acidic residues" evidence="10">
    <location>
        <begin position="201"/>
        <end position="214"/>
    </location>
</feature>
<feature type="compositionally biased region" description="Polar residues" evidence="10">
    <location>
        <begin position="217"/>
        <end position="235"/>
    </location>
</feature>
<protein>
    <recommendedName>
        <fullName evidence="13">Myelin transcription factor 1-like protein</fullName>
    </recommendedName>
</protein>
<organism evidence="11 12">
    <name type="scientific">Tegillarca granosa</name>
    <name type="common">Malaysian cockle</name>
    <name type="synonym">Anadara granosa</name>
    <dbReference type="NCBI Taxonomy" id="220873"/>
    <lineage>
        <taxon>Eukaryota</taxon>
        <taxon>Metazoa</taxon>
        <taxon>Spiralia</taxon>
        <taxon>Lophotrochozoa</taxon>
        <taxon>Mollusca</taxon>
        <taxon>Bivalvia</taxon>
        <taxon>Autobranchia</taxon>
        <taxon>Pteriomorphia</taxon>
        <taxon>Arcoida</taxon>
        <taxon>Arcoidea</taxon>
        <taxon>Arcidae</taxon>
        <taxon>Tegillarca</taxon>
    </lineage>
</organism>
<accession>A0ABQ9EMY9</accession>
<evidence type="ECO:0000313" key="11">
    <source>
        <dbReference type="EMBL" id="KAJ8306606.1"/>
    </source>
</evidence>
<evidence type="ECO:0000256" key="1">
    <source>
        <dbReference type="ARBA" id="ARBA00004123"/>
    </source>
</evidence>
<dbReference type="PANTHER" id="PTHR10816">
    <property type="entry name" value="MYELIN TRANSCRIPTION FACTOR 1-RELATED"/>
    <property type="match status" value="1"/>
</dbReference>
<evidence type="ECO:0000256" key="5">
    <source>
        <dbReference type="ARBA" id="ARBA00022771"/>
    </source>
</evidence>
<evidence type="ECO:0000256" key="8">
    <source>
        <dbReference type="ARBA" id="ARBA00023163"/>
    </source>
</evidence>
<evidence type="ECO:0000256" key="7">
    <source>
        <dbReference type="ARBA" id="ARBA00023015"/>
    </source>
</evidence>
<comment type="subcellular location">
    <subcellularLocation>
        <location evidence="1">Nucleus</location>
    </subcellularLocation>
</comment>
<keyword evidence="5" id="KW-0863">Zinc-finger</keyword>
<dbReference type="InterPro" id="IPR002515">
    <property type="entry name" value="Znf_C2H2C"/>
</dbReference>
<dbReference type="Proteomes" id="UP001217089">
    <property type="component" value="Unassembled WGS sequence"/>
</dbReference>
<evidence type="ECO:0000256" key="10">
    <source>
        <dbReference type="SAM" id="MobiDB-lite"/>
    </source>
</evidence>
<evidence type="ECO:0000256" key="9">
    <source>
        <dbReference type="ARBA" id="ARBA00023242"/>
    </source>
</evidence>
<comment type="caution">
    <text evidence="11">The sequence shown here is derived from an EMBL/GenBank/DDBJ whole genome shotgun (WGS) entry which is preliminary data.</text>
</comment>
<dbReference type="InterPro" id="IPR036060">
    <property type="entry name" value="Znf_C2H2C_sf"/>
</dbReference>
<gene>
    <name evidence="11" type="ORF">KUTeg_017151</name>
</gene>
<feature type="compositionally biased region" description="Basic and acidic residues" evidence="10">
    <location>
        <begin position="32"/>
        <end position="52"/>
    </location>
</feature>
<dbReference type="PROSITE" id="PS51802">
    <property type="entry name" value="ZF_CCHHC"/>
    <property type="match status" value="3"/>
</dbReference>
<name>A0ABQ9EMY9_TEGGR</name>
<evidence type="ECO:0000256" key="2">
    <source>
        <dbReference type="ARBA" id="ARBA00010194"/>
    </source>
</evidence>
<evidence type="ECO:0000313" key="12">
    <source>
        <dbReference type="Proteomes" id="UP001217089"/>
    </source>
</evidence>
<keyword evidence="3" id="KW-0479">Metal-binding</keyword>
<sequence>MPNKNVESGKGRSNSNNNGKRTSSDNMTVEKSSNKRKIEETERVKNDNNDSKKKVKEKSRKDLTPDNTSCPYPGCDGKGHVSGQYATHRSIRKCPLAIAKKRKLVTDTDDEASVVPVKLTKVGTNETSEIDNEVNNDSETTATTTTKVEEEEMLDEEQKCFLEAERALRSLSGDDDNESSAYSFSFKSIKSSSEGEEQVDEESKQDIDEAHDALVTDDTSNTGNVSNTGDTCNSDIKQEDDNENIQNSSSEEEILMKIEEQCANIQSQEDAYPPNEMENCDQKNQKMLTSCVTETDNYVPIVGSTEEHIQIKMEVPSPEPPPLESSRTAESSHISEDGVSTTQSIPAETETENPLQNSELKTEEEDEENEFQVLAEWGDQPDKETVSSSEQTAAVTSSALEVKLPECSEEDKFKDVKCPTPGCDGTGHITGLYSHHRSLVRQVFVCKPLCVRLHIYACHDQQYDFIALHENLARCPTPGCTGRGHINSNRSTHRR</sequence>
<feature type="region of interest" description="Disordered" evidence="10">
    <location>
        <begin position="186"/>
        <end position="252"/>
    </location>
</feature>
<feature type="compositionally biased region" description="Low complexity" evidence="10">
    <location>
        <begin position="11"/>
        <end position="21"/>
    </location>
</feature>
<reference evidence="11 12" key="1">
    <citation type="submission" date="2022-12" db="EMBL/GenBank/DDBJ databases">
        <title>Chromosome-level genome of Tegillarca granosa.</title>
        <authorList>
            <person name="Kim J."/>
        </authorList>
    </citation>
    <scope>NUCLEOTIDE SEQUENCE [LARGE SCALE GENOMIC DNA]</scope>
    <source>
        <strain evidence="11">Teg-2019</strain>
        <tissue evidence="11">Adductor muscle</tissue>
    </source>
</reference>
<feature type="region of interest" description="Disordered" evidence="10">
    <location>
        <begin position="125"/>
        <end position="161"/>
    </location>
</feature>
<feature type="compositionally biased region" description="Polar residues" evidence="10">
    <location>
        <begin position="328"/>
        <end position="358"/>
    </location>
</feature>
<keyword evidence="4" id="KW-0677">Repeat</keyword>
<feature type="region of interest" description="Disordered" evidence="10">
    <location>
        <begin position="1"/>
        <end position="91"/>
    </location>
</feature>
<dbReference type="EMBL" id="JARBDR010000813">
    <property type="protein sequence ID" value="KAJ8306606.1"/>
    <property type="molecule type" value="Genomic_DNA"/>
</dbReference>
<feature type="region of interest" description="Disordered" evidence="10">
    <location>
        <begin position="312"/>
        <end position="370"/>
    </location>
</feature>
<keyword evidence="6" id="KW-0862">Zinc</keyword>
<keyword evidence="12" id="KW-1185">Reference proteome</keyword>
<keyword evidence="7" id="KW-0805">Transcription regulation</keyword>